<organism evidence="1">
    <name type="scientific">Rhizophora mucronata</name>
    <name type="common">Asiatic mangrove</name>
    <dbReference type="NCBI Taxonomy" id="61149"/>
    <lineage>
        <taxon>Eukaryota</taxon>
        <taxon>Viridiplantae</taxon>
        <taxon>Streptophyta</taxon>
        <taxon>Embryophyta</taxon>
        <taxon>Tracheophyta</taxon>
        <taxon>Spermatophyta</taxon>
        <taxon>Magnoliopsida</taxon>
        <taxon>eudicotyledons</taxon>
        <taxon>Gunneridae</taxon>
        <taxon>Pentapetalae</taxon>
        <taxon>rosids</taxon>
        <taxon>fabids</taxon>
        <taxon>Malpighiales</taxon>
        <taxon>Rhizophoraceae</taxon>
        <taxon>Rhizophora</taxon>
    </lineage>
</organism>
<reference evidence="1" key="1">
    <citation type="submission" date="2018-02" db="EMBL/GenBank/DDBJ databases">
        <title>Rhizophora mucronata_Transcriptome.</title>
        <authorList>
            <person name="Meera S.P."/>
            <person name="Sreeshan A."/>
            <person name="Augustine A."/>
        </authorList>
    </citation>
    <scope>NUCLEOTIDE SEQUENCE</scope>
    <source>
        <tissue evidence="1">Leaf</tissue>
    </source>
</reference>
<protein>
    <submittedName>
        <fullName evidence="1">Uncharacterized protein</fullName>
    </submittedName>
</protein>
<evidence type="ECO:0000313" key="1">
    <source>
        <dbReference type="EMBL" id="MBX63033.1"/>
    </source>
</evidence>
<dbReference type="EMBL" id="GGEC01082549">
    <property type="protein sequence ID" value="MBX63033.1"/>
    <property type="molecule type" value="Transcribed_RNA"/>
</dbReference>
<name>A0A2P2Q7R9_RHIMU</name>
<sequence>MKKLDGRNKYPKSKSCYSANAVASWLKLCCEKVELNLYL</sequence>
<proteinExistence type="predicted"/>
<accession>A0A2P2Q7R9</accession>
<dbReference type="AlphaFoldDB" id="A0A2P2Q7R9"/>